<dbReference type="PRINTS" id="PR00061">
    <property type="entry name" value="RIBOSOMALL19"/>
</dbReference>
<dbReference type="STRING" id="1797542.A3J59_00860"/>
<gene>
    <name evidence="6" type="ORF">A3J59_00860</name>
</gene>
<dbReference type="Pfam" id="PF01245">
    <property type="entry name" value="Ribosomal_L19"/>
    <property type="match status" value="1"/>
</dbReference>
<dbReference type="AlphaFoldDB" id="A0A1G1YH26"/>
<evidence type="ECO:0000256" key="5">
    <source>
        <dbReference type="SAM" id="MobiDB-lite"/>
    </source>
</evidence>
<dbReference type="Proteomes" id="UP000177310">
    <property type="component" value="Unassembled WGS sequence"/>
</dbReference>
<dbReference type="GO" id="GO:0003735">
    <property type="term" value="F:structural constituent of ribosome"/>
    <property type="evidence" value="ECO:0007669"/>
    <property type="project" value="InterPro"/>
</dbReference>
<dbReference type="PANTHER" id="PTHR15680:SF9">
    <property type="entry name" value="LARGE RIBOSOMAL SUBUNIT PROTEIN BL19M"/>
    <property type="match status" value="1"/>
</dbReference>
<dbReference type="NCBIfam" id="TIGR01024">
    <property type="entry name" value="rplS_bact"/>
    <property type="match status" value="1"/>
</dbReference>
<dbReference type="SUPFAM" id="SSF50104">
    <property type="entry name" value="Translation proteins SH3-like domain"/>
    <property type="match status" value="1"/>
</dbReference>
<evidence type="ECO:0000313" key="7">
    <source>
        <dbReference type="Proteomes" id="UP000177310"/>
    </source>
</evidence>
<keyword evidence="2 6" id="KW-0689">Ribosomal protein</keyword>
<comment type="function">
    <text evidence="4">This protein is located at the 30S-50S ribosomal subunit interface and may play a role in the structure and function of the aminoacyl-tRNA binding site.</text>
</comment>
<proteinExistence type="inferred from homology"/>
<name>A0A1G1YH26_9BACT</name>
<feature type="region of interest" description="Disordered" evidence="5">
    <location>
        <begin position="1"/>
        <end position="20"/>
    </location>
</feature>
<comment type="caution">
    <text evidence="6">The sequence shown here is derived from an EMBL/GenBank/DDBJ whole genome shotgun (WGS) entry which is preliminary data.</text>
</comment>
<evidence type="ECO:0000256" key="1">
    <source>
        <dbReference type="ARBA" id="ARBA00005781"/>
    </source>
</evidence>
<accession>A0A1G1YH26</accession>
<evidence type="ECO:0000313" key="6">
    <source>
        <dbReference type="EMBL" id="OGY51086.1"/>
    </source>
</evidence>
<dbReference type="InterPro" id="IPR038657">
    <property type="entry name" value="Ribosomal_bL19_sf"/>
</dbReference>
<dbReference type="GO" id="GO:0006412">
    <property type="term" value="P:translation"/>
    <property type="evidence" value="ECO:0007669"/>
    <property type="project" value="InterPro"/>
</dbReference>
<keyword evidence="3 4" id="KW-0687">Ribonucleoprotein</keyword>
<evidence type="ECO:0000256" key="4">
    <source>
        <dbReference type="RuleBase" id="RU000559"/>
    </source>
</evidence>
<sequence length="101" mass="11558">MKPGMTVRVHQKIKEKGPKGEKERVQIFEGIVLGRRHGSQPQATITVRKISEGVGVEKIFPLYSPTIVKIEPVKQARVRQAKLYYLRSYKKRLKEKKSATA</sequence>
<organism evidence="6 7">
    <name type="scientific">Candidatus Buchananbacteria bacterium RIFCSPHIGHO2_02_FULL_56_16</name>
    <dbReference type="NCBI Taxonomy" id="1797542"/>
    <lineage>
        <taxon>Bacteria</taxon>
        <taxon>Candidatus Buchananiibacteriota</taxon>
    </lineage>
</organism>
<comment type="similarity">
    <text evidence="1 4">Belongs to the bacterial ribosomal protein bL19 family.</text>
</comment>
<dbReference type="Gene3D" id="2.30.30.790">
    <property type="match status" value="1"/>
</dbReference>
<dbReference type="InterPro" id="IPR001857">
    <property type="entry name" value="Ribosomal_bL19"/>
</dbReference>
<dbReference type="InterPro" id="IPR008991">
    <property type="entry name" value="Translation_prot_SH3-like_sf"/>
</dbReference>
<dbReference type="GO" id="GO:0022625">
    <property type="term" value="C:cytosolic large ribosomal subunit"/>
    <property type="evidence" value="ECO:0007669"/>
    <property type="project" value="TreeGrafter"/>
</dbReference>
<evidence type="ECO:0000256" key="3">
    <source>
        <dbReference type="ARBA" id="ARBA00023274"/>
    </source>
</evidence>
<protein>
    <recommendedName>
        <fullName evidence="4">50S ribosomal protein L19</fullName>
    </recommendedName>
</protein>
<evidence type="ECO:0000256" key="2">
    <source>
        <dbReference type="ARBA" id="ARBA00022980"/>
    </source>
</evidence>
<dbReference type="PANTHER" id="PTHR15680">
    <property type="entry name" value="RIBOSOMAL PROTEIN L19"/>
    <property type="match status" value="1"/>
</dbReference>
<reference evidence="6 7" key="1">
    <citation type="journal article" date="2016" name="Nat. Commun.">
        <title>Thousands of microbial genomes shed light on interconnected biogeochemical processes in an aquifer system.</title>
        <authorList>
            <person name="Anantharaman K."/>
            <person name="Brown C.T."/>
            <person name="Hug L.A."/>
            <person name="Sharon I."/>
            <person name="Castelle C.J."/>
            <person name="Probst A.J."/>
            <person name="Thomas B.C."/>
            <person name="Singh A."/>
            <person name="Wilkins M.J."/>
            <person name="Karaoz U."/>
            <person name="Brodie E.L."/>
            <person name="Williams K.H."/>
            <person name="Hubbard S.S."/>
            <person name="Banfield J.F."/>
        </authorList>
    </citation>
    <scope>NUCLEOTIDE SEQUENCE [LARGE SCALE GENOMIC DNA]</scope>
</reference>
<dbReference type="EMBL" id="MHIL01000024">
    <property type="protein sequence ID" value="OGY51086.1"/>
    <property type="molecule type" value="Genomic_DNA"/>
</dbReference>